<dbReference type="AlphaFoldDB" id="A0A1W1XR09"/>
<evidence type="ECO:0000259" key="1">
    <source>
        <dbReference type="Pfam" id="PF15919"/>
    </source>
</evidence>
<dbReference type="STRING" id="1121390.SAMN02746041_02639"/>
<evidence type="ECO:0000313" key="2">
    <source>
        <dbReference type="EMBL" id="SMC26419.1"/>
    </source>
</evidence>
<dbReference type="PANTHER" id="PTHR34504">
    <property type="entry name" value="ANTITOXIN HICB"/>
    <property type="match status" value="1"/>
</dbReference>
<gene>
    <name evidence="2" type="ORF">SAMN02746041_02639</name>
</gene>
<feature type="domain" description="HicB-like antitoxin of toxin-antitoxin system" evidence="1">
    <location>
        <begin position="3"/>
        <end position="60"/>
    </location>
</feature>
<dbReference type="Gene3D" id="3.30.160.250">
    <property type="match status" value="1"/>
</dbReference>
<keyword evidence="3" id="KW-1185">Reference proteome</keyword>
<evidence type="ECO:0000313" key="3">
    <source>
        <dbReference type="Proteomes" id="UP000192783"/>
    </source>
</evidence>
<reference evidence="2 3" key="1">
    <citation type="submission" date="2017-04" db="EMBL/GenBank/DDBJ databases">
        <authorList>
            <person name="Afonso C.L."/>
            <person name="Miller P.J."/>
            <person name="Scott M.A."/>
            <person name="Spackman E."/>
            <person name="Goraichik I."/>
            <person name="Dimitrov K.M."/>
            <person name="Suarez D.L."/>
            <person name="Swayne D.E."/>
        </authorList>
    </citation>
    <scope>NUCLEOTIDE SEQUENCE [LARGE SCALE GENOMIC DNA]</scope>
    <source>
        <strain evidence="2 3">DSM 13146</strain>
    </source>
</reference>
<dbReference type="InterPro" id="IPR035069">
    <property type="entry name" value="TTHA1013/TTHA0281-like"/>
</dbReference>
<dbReference type="RefSeq" id="WP_084058560.1">
    <property type="nucleotide sequence ID" value="NZ_FWXF01000016.1"/>
</dbReference>
<sequence>MKYRVIIEQDEDGVFVAEVPSLPGCISQGKTRVEALKNIQEAIEVYIESLKAHNEPIPPSIDEEIVEVAM</sequence>
<organism evidence="2 3">
    <name type="scientific">Desulfacinum hydrothermale DSM 13146</name>
    <dbReference type="NCBI Taxonomy" id="1121390"/>
    <lineage>
        <taxon>Bacteria</taxon>
        <taxon>Pseudomonadati</taxon>
        <taxon>Thermodesulfobacteriota</taxon>
        <taxon>Syntrophobacteria</taxon>
        <taxon>Syntrophobacterales</taxon>
        <taxon>Syntrophobacteraceae</taxon>
        <taxon>Desulfacinum</taxon>
    </lineage>
</organism>
<dbReference type="InterPro" id="IPR051404">
    <property type="entry name" value="TA_system_antitoxin"/>
</dbReference>
<protein>
    <submittedName>
        <fullName evidence="2">Predicted nuclease of the RNAse H fold, HicB family</fullName>
    </submittedName>
</protein>
<proteinExistence type="predicted"/>
<name>A0A1W1XR09_9BACT</name>
<dbReference type="Proteomes" id="UP000192783">
    <property type="component" value="Unassembled WGS sequence"/>
</dbReference>
<dbReference type="InterPro" id="IPR031807">
    <property type="entry name" value="HicB-like"/>
</dbReference>
<dbReference type="EMBL" id="FWXF01000016">
    <property type="protein sequence ID" value="SMC26419.1"/>
    <property type="molecule type" value="Genomic_DNA"/>
</dbReference>
<accession>A0A1W1XR09</accession>
<dbReference type="PANTHER" id="PTHR34504:SF2">
    <property type="entry name" value="UPF0150 PROTEIN SSL0259"/>
    <property type="match status" value="1"/>
</dbReference>
<dbReference type="SUPFAM" id="SSF143100">
    <property type="entry name" value="TTHA1013/TTHA0281-like"/>
    <property type="match status" value="1"/>
</dbReference>
<dbReference type="Pfam" id="PF15919">
    <property type="entry name" value="HicB_lk_antitox"/>
    <property type="match status" value="1"/>
</dbReference>
<dbReference type="OrthoDB" id="9807959at2"/>